<dbReference type="AlphaFoldDB" id="A0A212KEX3"/>
<dbReference type="Gene3D" id="1.10.10.1320">
    <property type="entry name" value="Anti-sigma factor, zinc-finger domain"/>
    <property type="match status" value="1"/>
</dbReference>
<dbReference type="Pfam" id="PF13490">
    <property type="entry name" value="zf-HC2"/>
    <property type="match status" value="1"/>
</dbReference>
<feature type="region of interest" description="Disordered" evidence="3">
    <location>
        <begin position="128"/>
        <end position="248"/>
    </location>
</feature>
<comment type="similarity">
    <text evidence="1">Belongs to the zinc-associated anti-sigma factor (ZAS) superfamily. Anti-sigma-W factor family.</text>
</comment>
<evidence type="ECO:0000313" key="6">
    <source>
        <dbReference type="EMBL" id="SBW10168.1"/>
    </source>
</evidence>
<feature type="transmembrane region" description="Helical" evidence="4">
    <location>
        <begin position="93"/>
        <end position="114"/>
    </location>
</feature>
<evidence type="ECO:0000256" key="3">
    <source>
        <dbReference type="SAM" id="MobiDB-lite"/>
    </source>
</evidence>
<sequence>MCTCDEILDLLSAQLDGELTGEEERVLAEHLESCPDCRALAEDLACIHDAMPGLNAAPPAFIKENVMKRIREEAAAPIPFPVQKKSAHRWRTWGAAAAVFAVAVLGAFALRGGMGGDFVSMMAAAPAAMPPTAPSASAESKAAPTPAPIEGAPAAGIESEDAGTTSNHADAPLQSIQRSGGQTTQNATTTAPAESVPASEPSVAPQRACLPEPSSTPEEVPMMGASLMPEATPTPEASAEGGEEPEDSSMRMFLYTAKAEPGSATAGARLYEEVFAEDYPGAAWTEGENFTGYLLPDGDWRLEYLGQSEDLLDYLFHAYTDPTTGDYYAVPADGGEIRVCDPVPAGY</sequence>
<feature type="compositionally biased region" description="Low complexity" evidence="3">
    <location>
        <begin position="134"/>
        <end position="157"/>
    </location>
</feature>
<name>A0A212KEX3_9FIRM</name>
<dbReference type="InterPro" id="IPR027383">
    <property type="entry name" value="Znf_put"/>
</dbReference>
<accession>A0A212KEX3</accession>
<keyword evidence="4" id="KW-0472">Membrane</keyword>
<evidence type="ECO:0000259" key="5">
    <source>
        <dbReference type="Pfam" id="PF13490"/>
    </source>
</evidence>
<feature type="compositionally biased region" description="Polar residues" evidence="3">
    <location>
        <begin position="162"/>
        <end position="179"/>
    </location>
</feature>
<reference evidence="6" key="1">
    <citation type="submission" date="2016-04" db="EMBL/GenBank/DDBJ databases">
        <authorList>
            <person name="Evans L.H."/>
            <person name="Alamgir A."/>
            <person name="Owens N."/>
            <person name="Weber N.D."/>
            <person name="Virtaneva K."/>
            <person name="Barbian K."/>
            <person name="Babar A."/>
            <person name="Rosenke K."/>
        </authorList>
    </citation>
    <scope>NUCLEOTIDE SEQUENCE</scope>
    <source>
        <strain evidence="6">86</strain>
    </source>
</reference>
<evidence type="ECO:0000256" key="1">
    <source>
        <dbReference type="ARBA" id="ARBA00024353"/>
    </source>
</evidence>
<protein>
    <recommendedName>
        <fullName evidence="2">Anti-sigma-W factor RsiW</fullName>
    </recommendedName>
</protein>
<dbReference type="EMBL" id="FLUN01000001">
    <property type="protein sequence ID" value="SBW10168.1"/>
    <property type="molecule type" value="Genomic_DNA"/>
</dbReference>
<feature type="domain" description="Putative zinc-finger" evidence="5">
    <location>
        <begin position="4"/>
        <end position="38"/>
    </location>
</feature>
<dbReference type="InterPro" id="IPR041916">
    <property type="entry name" value="Anti_sigma_zinc_sf"/>
</dbReference>
<evidence type="ECO:0000256" key="4">
    <source>
        <dbReference type="SAM" id="Phobius"/>
    </source>
</evidence>
<proteinExistence type="inferred from homology"/>
<keyword evidence="4" id="KW-1133">Transmembrane helix</keyword>
<feature type="compositionally biased region" description="Low complexity" evidence="3">
    <location>
        <begin position="180"/>
        <end position="191"/>
    </location>
</feature>
<keyword evidence="4" id="KW-0812">Transmembrane</keyword>
<evidence type="ECO:0000256" key="2">
    <source>
        <dbReference type="ARBA" id="ARBA00024438"/>
    </source>
</evidence>
<organism evidence="6">
    <name type="scientific">uncultured Eubacteriales bacterium</name>
    <dbReference type="NCBI Taxonomy" id="172733"/>
    <lineage>
        <taxon>Bacteria</taxon>
        <taxon>Bacillati</taxon>
        <taxon>Bacillota</taxon>
        <taxon>Clostridia</taxon>
        <taxon>Eubacteriales</taxon>
        <taxon>environmental samples</taxon>
    </lineage>
</organism>
<gene>
    <name evidence="6" type="ORF">KL86CLO1_12859</name>
</gene>